<sequence length="135" mass="14855">MKNGIKKGFAYPAALLILSVLLLAAAFFSLTLGFWRQNIRADLAALQARKMAESAAVYYREKQPQLARTQGKLKIDADVLLQLDGVDVVFDGAGFRIAAVLEDIYFVGYAGLRSAPQAVYVLYTKAGGKLQPWRE</sequence>
<dbReference type="EMBL" id="BGZN01000031">
    <property type="protein sequence ID" value="GBR74127.1"/>
    <property type="molecule type" value="Genomic_DNA"/>
</dbReference>
<name>A0A388TC03_TERA1</name>
<reference evidence="1 2" key="1">
    <citation type="journal article" date="2019" name="ISME J.">
        <title>Genome analyses of uncultured TG2/ZB3 bacteria in 'Margulisbacteria' specifically attached to ectosymbiotic spirochetes of protists in the termite gut.</title>
        <authorList>
            <person name="Utami Y.D."/>
            <person name="Kuwahara H."/>
            <person name="Igai K."/>
            <person name="Murakami T."/>
            <person name="Sugaya K."/>
            <person name="Morikawa T."/>
            <person name="Nagura Y."/>
            <person name="Yuki M."/>
            <person name="Deevong P."/>
            <person name="Inoue T."/>
            <person name="Kihara K."/>
            <person name="Lo N."/>
            <person name="Yamada A."/>
            <person name="Ohkuma M."/>
            <person name="Hongoh Y."/>
        </authorList>
    </citation>
    <scope>NUCLEOTIDE SEQUENCE [LARGE SCALE GENOMIC DNA]</scope>
    <source>
        <strain evidence="1">NkOx7-01</strain>
    </source>
</reference>
<dbReference type="Proteomes" id="UP000269352">
    <property type="component" value="Unassembled WGS sequence"/>
</dbReference>
<evidence type="ECO:0000313" key="2">
    <source>
        <dbReference type="Proteomes" id="UP000269352"/>
    </source>
</evidence>
<keyword evidence="2" id="KW-1185">Reference proteome</keyword>
<evidence type="ECO:0000313" key="1">
    <source>
        <dbReference type="EMBL" id="GBR74127.1"/>
    </source>
</evidence>
<dbReference type="AlphaFoldDB" id="A0A388TC03"/>
<accession>A0A388TC03</accession>
<proteinExistence type="predicted"/>
<protein>
    <submittedName>
        <fullName evidence="1">Uncharacterized protein</fullName>
    </submittedName>
</protein>
<gene>
    <name evidence="1" type="ORF">NO1_1356</name>
</gene>
<comment type="caution">
    <text evidence="1">The sequence shown here is derived from an EMBL/GenBank/DDBJ whole genome shotgun (WGS) entry which is preliminary data.</text>
</comment>
<organism evidence="1 2">
    <name type="scientific">Termititenax aidoneus</name>
    <dbReference type="NCBI Taxonomy" id="2218524"/>
    <lineage>
        <taxon>Bacteria</taxon>
        <taxon>Bacillati</taxon>
        <taxon>Candidatus Margulisiibacteriota</taxon>
        <taxon>Candidatus Termititenacia</taxon>
        <taxon>Candidatus Termititenacales</taxon>
        <taxon>Candidatus Termititenacaceae</taxon>
        <taxon>Candidatus Termititenax</taxon>
    </lineage>
</organism>